<comment type="subcellular location">
    <subcellularLocation>
        <location evidence="1">Membrane</location>
        <topology evidence="1">Multi-pass membrane protein</topology>
    </subcellularLocation>
</comment>
<feature type="transmembrane region" description="Helical" evidence="8">
    <location>
        <begin position="288"/>
        <end position="309"/>
    </location>
</feature>
<feature type="transmembrane region" description="Helical" evidence="8">
    <location>
        <begin position="180"/>
        <end position="205"/>
    </location>
</feature>
<feature type="transmembrane region" description="Helical" evidence="8">
    <location>
        <begin position="124"/>
        <end position="142"/>
    </location>
</feature>
<keyword evidence="10" id="KW-1185">Reference proteome</keyword>
<feature type="transmembrane region" description="Helical" evidence="8">
    <location>
        <begin position="91"/>
        <end position="112"/>
    </location>
</feature>
<organism evidence="9 10">
    <name type="scientific">Vigna unguiculata</name>
    <name type="common">Cowpea</name>
    <dbReference type="NCBI Taxonomy" id="3917"/>
    <lineage>
        <taxon>Eukaryota</taxon>
        <taxon>Viridiplantae</taxon>
        <taxon>Streptophyta</taxon>
        <taxon>Embryophyta</taxon>
        <taxon>Tracheophyta</taxon>
        <taxon>Spermatophyta</taxon>
        <taxon>Magnoliopsida</taxon>
        <taxon>eudicotyledons</taxon>
        <taxon>Gunneridae</taxon>
        <taxon>Pentapetalae</taxon>
        <taxon>rosids</taxon>
        <taxon>fabids</taxon>
        <taxon>Fabales</taxon>
        <taxon>Fabaceae</taxon>
        <taxon>Papilionoideae</taxon>
        <taxon>50 kb inversion clade</taxon>
        <taxon>NPAAA clade</taxon>
        <taxon>indigoferoid/millettioid clade</taxon>
        <taxon>Phaseoleae</taxon>
        <taxon>Vigna</taxon>
    </lineage>
</organism>
<feature type="transmembrane region" description="Helical" evidence="8">
    <location>
        <begin position="679"/>
        <end position="698"/>
    </location>
</feature>
<feature type="transmembrane region" description="Helical" evidence="8">
    <location>
        <begin position="652"/>
        <end position="673"/>
    </location>
</feature>
<feature type="transmembrane region" description="Helical" evidence="8">
    <location>
        <begin position="259"/>
        <end position="281"/>
    </location>
</feature>
<keyword evidence="4 8" id="KW-0812">Transmembrane</keyword>
<feature type="transmembrane region" description="Helical" evidence="8">
    <location>
        <begin position="623"/>
        <end position="645"/>
    </location>
</feature>
<sequence>MAEGSEGEKNRTMKRLPLIINCLLLAVGTSGGPLVMRLYFLRGGKRVWLSSFLETAGFPFMLLPLAVSYFRRRAAAAAAGTAKPSPVSMKPALFAASVFIGVLTGLDDYLYAYGVARLPVSTSALIIATQLGFTAFFAFLLVRQKFTSYSVNAVVLLTIGAGILALHASGDRPPGESMKAYVMGFVTTVIAAALYGLVLPMVELVYKKTKQPITYSLVMEIQLVMCFSASVFCFIGMIINNDLKVIPREAKTFKHGEVNYYVVLVGSAILWQAFFLGAIGVIFCASSLFSGILIAVLLPITEVLAVIFYKEKFQAEKGVSLLLSLWGMVSYFYGEIKHEKKMKKKKSRHYGKISICLCKSLYFVMAEGSEGEKNRTMKRLLLIINCLLLAVGTAGGPLVMRLYFLRGGNRVWLSSFLQTAGFPFMLLPLAVSYFRRRAAAAAERTAKPSPVSMKTPLLAASVFIGVITGLDDYLYAYGVARLPVSTSVLIIASQLGFTALFAFLLVGQKFTSYSVNAVVLLTAGAGVLALHTKGDRPHGESMKDYVMGFVMTAIAAALYGLVLPLVELVYKKTKQPITYSLVMEIQLVMSFSATLFCFIGMIINNDFKVIPREAKTFKHGEVNYYAVLVGTAIIWQAFFLGAVGVIFCASSLFSGVLIAVLLPITEVLAVIFYKEKFQAEKGVSLFLSLWGMVSYLYGEIKHEKKMKKEKSSDMEATATAMSELGND</sequence>
<accession>A0A4D6NTT4</accession>
<feature type="transmembrane region" description="Helical" evidence="8">
    <location>
        <begin position="513"/>
        <end position="533"/>
    </location>
</feature>
<dbReference type="GO" id="GO:0015211">
    <property type="term" value="F:purine nucleoside transmembrane transporter activity"/>
    <property type="evidence" value="ECO:0007669"/>
    <property type="project" value="InterPro"/>
</dbReference>
<dbReference type="PANTHER" id="PTHR31376">
    <property type="entry name" value="OS09G0467300 PROTEIN-RELATED"/>
    <property type="match status" value="1"/>
</dbReference>
<dbReference type="InterPro" id="IPR030182">
    <property type="entry name" value="PUP_plant"/>
</dbReference>
<feature type="transmembrane region" description="Helical" evidence="8">
    <location>
        <begin position="315"/>
        <end position="334"/>
    </location>
</feature>
<evidence type="ECO:0000256" key="6">
    <source>
        <dbReference type="ARBA" id="ARBA00023136"/>
    </source>
</evidence>
<evidence type="ECO:0000256" key="4">
    <source>
        <dbReference type="ARBA" id="ARBA00022692"/>
    </source>
</evidence>
<dbReference type="GO" id="GO:0005345">
    <property type="term" value="F:purine nucleobase transmembrane transporter activity"/>
    <property type="evidence" value="ECO:0007669"/>
    <property type="project" value="UniProtKB-ARBA"/>
</dbReference>
<keyword evidence="3" id="KW-0813">Transport</keyword>
<keyword evidence="5 8" id="KW-1133">Transmembrane helix</keyword>
<evidence type="ECO:0000256" key="1">
    <source>
        <dbReference type="ARBA" id="ARBA00004141"/>
    </source>
</evidence>
<feature type="transmembrane region" description="Helical" evidence="8">
    <location>
        <begin position="455"/>
        <end position="476"/>
    </location>
</feature>
<feature type="region of interest" description="Disordered" evidence="7">
    <location>
        <begin position="707"/>
        <end position="727"/>
    </location>
</feature>
<evidence type="ECO:0000313" key="10">
    <source>
        <dbReference type="Proteomes" id="UP000501690"/>
    </source>
</evidence>
<evidence type="ECO:0000256" key="8">
    <source>
        <dbReference type="SAM" id="Phobius"/>
    </source>
</evidence>
<proteinExistence type="inferred from homology"/>
<dbReference type="InterPro" id="IPR037185">
    <property type="entry name" value="EmrE-like"/>
</dbReference>
<feature type="transmembrane region" description="Helical" evidence="8">
    <location>
        <begin position="545"/>
        <end position="569"/>
    </location>
</feature>
<evidence type="ECO:0000256" key="2">
    <source>
        <dbReference type="ARBA" id="ARBA00006213"/>
    </source>
</evidence>
<evidence type="ECO:0000256" key="7">
    <source>
        <dbReference type="SAM" id="MobiDB-lite"/>
    </source>
</evidence>
<dbReference type="Pfam" id="PF16913">
    <property type="entry name" value="PUNUT"/>
    <property type="match status" value="2"/>
</dbReference>
<evidence type="ECO:0000256" key="5">
    <source>
        <dbReference type="ARBA" id="ARBA00022989"/>
    </source>
</evidence>
<dbReference type="Proteomes" id="UP000501690">
    <property type="component" value="Linkage Group LG11"/>
</dbReference>
<feature type="transmembrane region" description="Helical" evidence="8">
    <location>
        <begin position="416"/>
        <end position="434"/>
    </location>
</feature>
<feature type="transmembrane region" description="Helical" evidence="8">
    <location>
        <begin position="149"/>
        <end position="168"/>
    </location>
</feature>
<dbReference type="PANTHER" id="PTHR31376:SF1">
    <property type="entry name" value="PURINE PERMEASE 2"/>
    <property type="match status" value="1"/>
</dbReference>
<evidence type="ECO:0000256" key="3">
    <source>
        <dbReference type="ARBA" id="ARBA00022448"/>
    </source>
</evidence>
<gene>
    <name evidence="9" type="ORF">DEO72_LG11g2932</name>
</gene>
<reference evidence="9 10" key="1">
    <citation type="submission" date="2019-04" db="EMBL/GenBank/DDBJ databases">
        <title>An improved genome assembly and genetic linkage map for asparagus bean, Vigna unguiculata ssp. sesquipedialis.</title>
        <authorList>
            <person name="Xia Q."/>
            <person name="Zhang R."/>
            <person name="Dong Y."/>
        </authorList>
    </citation>
    <scope>NUCLEOTIDE SEQUENCE [LARGE SCALE GENOMIC DNA]</scope>
    <source>
        <tissue evidence="9">Leaf</tissue>
    </source>
</reference>
<comment type="similarity">
    <text evidence="2">Belongs to the purine permeases (TC 2.A.7.14) family.</text>
</comment>
<dbReference type="AlphaFoldDB" id="A0A4D6NTT4"/>
<feature type="transmembrane region" description="Helical" evidence="8">
    <location>
        <begin position="18"/>
        <end position="41"/>
    </location>
</feature>
<keyword evidence="6 8" id="KW-0472">Membrane</keyword>
<evidence type="ECO:0000313" key="9">
    <source>
        <dbReference type="EMBL" id="QCE15919.1"/>
    </source>
</evidence>
<dbReference type="EMBL" id="CP039355">
    <property type="protein sequence ID" value="QCE15919.1"/>
    <property type="molecule type" value="Genomic_DNA"/>
</dbReference>
<feature type="transmembrane region" description="Helical" evidence="8">
    <location>
        <begin position="47"/>
        <end position="70"/>
    </location>
</feature>
<feature type="transmembrane region" description="Helical" evidence="8">
    <location>
        <begin position="217"/>
        <end position="239"/>
    </location>
</feature>
<feature type="transmembrane region" description="Helical" evidence="8">
    <location>
        <begin position="581"/>
        <end position="603"/>
    </location>
</feature>
<dbReference type="SUPFAM" id="SSF103481">
    <property type="entry name" value="Multidrug resistance efflux transporter EmrE"/>
    <property type="match status" value="2"/>
</dbReference>
<feature type="transmembrane region" description="Helical" evidence="8">
    <location>
        <begin position="380"/>
        <end position="404"/>
    </location>
</feature>
<protein>
    <submittedName>
        <fullName evidence="9">Purine permease</fullName>
    </submittedName>
</protein>
<name>A0A4D6NTT4_VIGUN</name>
<dbReference type="GO" id="GO:0016020">
    <property type="term" value="C:membrane"/>
    <property type="evidence" value="ECO:0007669"/>
    <property type="project" value="UniProtKB-SubCell"/>
</dbReference>
<feature type="transmembrane region" description="Helical" evidence="8">
    <location>
        <begin position="488"/>
        <end position="506"/>
    </location>
</feature>